<dbReference type="EMBL" id="JAADJG010000499">
    <property type="protein sequence ID" value="KAF4445749.1"/>
    <property type="molecule type" value="Genomic_DNA"/>
</dbReference>
<feature type="coiled-coil region" evidence="2">
    <location>
        <begin position="199"/>
        <end position="233"/>
    </location>
</feature>
<feature type="domain" description="NACHT" evidence="3">
    <location>
        <begin position="317"/>
        <end position="464"/>
    </location>
</feature>
<dbReference type="PROSITE" id="PS50837">
    <property type="entry name" value="NACHT"/>
    <property type="match status" value="1"/>
</dbReference>
<dbReference type="InterPro" id="IPR054471">
    <property type="entry name" value="GPIID_WHD"/>
</dbReference>
<dbReference type="PANTHER" id="PTHR10039">
    <property type="entry name" value="AMELOGENIN"/>
    <property type="match status" value="1"/>
</dbReference>
<dbReference type="Gene3D" id="3.40.50.300">
    <property type="entry name" value="P-loop containing nucleotide triphosphate hydrolases"/>
    <property type="match status" value="1"/>
</dbReference>
<evidence type="ECO:0000313" key="4">
    <source>
        <dbReference type="EMBL" id="KAF4445749.1"/>
    </source>
</evidence>
<reference evidence="4" key="1">
    <citation type="submission" date="2020-01" db="EMBL/GenBank/DDBJ databases">
        <title>Identification and distribution of gene clusters putatively required for synthesis of sphingolipid metabolism inhibitors in phylogenetically diverse species of the filamentous fungus Fusarium.</title>
        <authorList>
            <person name="Kim H.-S."/>
            <person name="Busman M."/>
            <person name="Brown D.W."/>
            <person name="Divon H."/>
            <person name="Uhlig S."/>
            <person name="Proctor R.H."/>
        </authorList>
    </citation>
    <scope>NUCLEOTIDE SEQUENCE</scope>
    <source>
        <strain evidence="4">NRRL 53441</strain>
    </source>
</reference>
<evidence type="ECO:0000313" key="5">
    <source>
        <dbReference type="Proteomes" id="UP000605986"/>
    </source>
</evidence>
<dbReference type="InterPro" id="IPR056884">
    <property type="entry name" value="NPHP3-like_N"/>
</dbReference>
<dbReference type="Pfam" id="PF24883">
    <property type="entry name" value="NPHP3_N"/>
    <property type="match status" value="1"/>
</dbReference>
<dbReference type="OrthoDB" id="7464126at2759"/>
<evidence type="ECO:0000256" key="1">
    <source>
        <dbReference type="ARBA" id="ARBA00022737"/>
    </source>
</evidence>
<evidence type="ECO:0000256" key="2">
    <source>
        <dbReference type="SAM" id="Coils"/>
    </source>
</evidence>
<dbReference type="PANTHER" id="PTHR10039:SF10">
    <property type="entry name" value="NACHT DOMAIN-CONTAINING PROTEIN"/>
    <property type="match status" value="1"/>
</dbReference>
<gene>
    <name evidence="4" type="ORF">F53441_10498</name>
</gene>
<name>A0A8H4KB38_9HYPO</name>
<dbReference type="Pfam" id="PF22939">
    <property type="entry name" value="WHD_GPIID"/>
    <property type="match status" value="1"/>
</dbReference>
<dbReference type="InterPro" id="IPR007111">
    <property type="entry name" value="NACHT_NTPase"/>
</dbReference>
<dbReference type="AlphaFoldDB" id="A0A8H4KB38"/>
<evidence type="ECO:0000259" key="3">
    <source>
        <dbReference type="PROSITE" id="PS50837"/>
    </source>
</evidence>
<keyword evidence="2" id="KW-0175">Coiled coil</keyword>
<protein>
    <recommendedName>
        <fullName evidence="3">NACHT domain-containing protein</fullName>
    </recommendedName>
</protein>
<accession>A0A8H4KB38</accession>
<dbReference type="SUPFAM" id="SSF52540">
    <property type="entry name" value="P-loop containing nucleoside triphosphate hydrolases"/>
    <property type="match status" value="1"/>
</dbReference>
<keyword evidence="5" id="KW-1185">Reference proteome</keyword>
<dbReference type="InterPro" id="IPR027417">
    <property type="entry name" value="P-loop_NTPase"/>
</dbReference>
<proteinExistence type="predicted"/>
<comment type="caution">
    <text evidence="4">The sequence shown here is derived from an EMBL/GenBank/DDBJ whole genome shotgun (WGS) entry which is preliminary data.</text>
</comment>
<organism evidence="4 5">
    <name type="scientific">Fusarium austroafricanum</name>
    <dbReference type="NCBI Taxonomy" id="2364996"/>
    <lineage>
        <taxon>Eukaryota</taxon>
        <taxon>Fungi</taxon>
        <taxon>Dikarya</taxon>
        <taxon>Ascomycota</taxon>
        <taxon>Pezizomycotina</taxon>
        <taxon>Sordariomycetes</taxon>
        <taxon>Hypocreomycetidae</taxon>
        <taxon>Hypocreales</taxon>
        <taxon>Nectriaceae</taxon>
        <taxon>Fusarium</taxon>
        <taxon>Fusarium concolor species complex</taxon>
    </lineage>
</organism>
<sequence>MAQHQILGAQSLTQRPSKANVTEAVTELETAVASFQARLSDGERTRLQGLKSTPHDIQAVIMFTAELDRTDPKRRGKSLGTRVSSFLQTIQQFFPAIDVFVSSNPELAALIWGSILSNFTSYFESFVELLHGFGNIYSRFNEYQLLYETSARLKDSICRFNSAVIACCEQLVVVASRGMMVQAAKALTTSFQSEMRQYIDAIKAKADDVQRDIELAKAKSDHHEQKLQAKERAEASDNRSLVVASFSKHWNQLSRVRRDVNKAAAARKQRRALDALSKYNRYIANLNSARNKRYLRTADWVFDAEAFKDWRALQELPVLHITGKIGSGKTVLSSRIIEHINDTKSESDAVSFFFCRFDDSDSLDCDTILRSLAYQLISSPSLAKIIESAGIYNDLDSAEDQSYSKDSLKKLFRHSSKLVRTWFIILDGIDETTADQRQLLFEFLSEVVTHKETLGKVKLLLSCRETLNQDITTWFSDPPHVVAGSKQTSQDILIYAEDVLYQKLAKNELVLDDINLAGEILLSIAAKEQGMFLWVFLSIEDICSRKSDRDIREALETLPSDLNVTLDRALERIHRHNNQKIAQAIFRWTAVVRQPLTVGQLREALSVEVGAKVLDPKSRINGIERLTQWCENLVRIEPDDDTVCFSHHSIHHYLSQPDSSPWKDFHIDYEQADHHVGQVCLTYLNLETPSPALTQRRDERPRDPFQIPATNFPITAIAQQTAREAMPGSAGVRVSNFMNRAIKLREKPQPLQQHGSQPLVELQFPLTSHFPFLQYAEKHWHVHIRFLASQSETYLLLREMLCIISYISEGIPHWPAHIEYSPTICDCSNILKRSGIHEDLDQVLASGYQRSSDPLLQIFIMIYNGTLTSTNLDWLCQEHNLTGLGLLRARTLAGKSILDLLVGNENHDFEIPYYMLIRKFVDGDFIGYIPSIGLGPDELHLLLTNGLHSANRALNHGYTSSLLKIIDDLALSKAARASYNESIFSDAEQVIQEQANAKIVSEGSVNLYLQFAERLSYPKMHSLASSFEQAIDAMNFGLAKLLADGRFNLGNCLSNNYTRVFYSIMICGLCKVKCSEETTWTLTLCEEHRGRLFEIESSDDALPMHSHTEGWRNFMAKLSTNGSESVYLATRNY</sequence>
<keyword evidence="1" id="KW-0677">Repeat</keyword>
<dbReference type="Proteomes" id="UP000605986">
    <property type="component" value="Unassembled WGS sequence"/>
</dbReference>